<accession>A0A2J6RRJ7</accession>
<dbReference type="AlphaFoldDB" id="A0A2J6RRJ7"/>
<reference evidence="2 3" key="1">
    <citation type="submission" date="2016-04" db="EMBL/GenBank/DDBJ databases">
        <title>A degradative enzymes factory behind the ericoid mycorrhizal symbiosis.</title>
        <authorList>
            <consortium name="DOE Joint Genome Institute"/>
            <person name="Martino E."/>
            <person name="Morin E."/>
            <person name="Grelet G."/>
            <person name="Kuo A."/>
            <person name="Kohler A."/>
            <person name="Daghino S."/>
            <person name="Barry K."/>
            <person name="Choi C."/>
            <person name="Cichocki N."/>
            <person name="Clum A."/>
            <person name="Copeland A."/>
            <person name="Hainaut M."/>
            <person name="Haridas S."/>
            <person name="Labutti K."/>
            <person name="Lindquist E."/>
            <person name="Lipzen A."/>
            <person name="Khouja H.-R."/>
            <person name="Murat C."/>
            <person name="Ohm R."/>
            <person name="Olson A."/>
            <person name="Spatafora J."/>
            <person name="Veneault-Fourrey C."/>
            <person name="Henrissat B."/>
            <person name="Grigoriev I."/>
            <person name="Martin F."/>
            <person name="Perotto S."/>
        </authorList>
    </citation>
    <scope>NUCLEOTIDE SEQUENCE [LARGE SCALE GENOMIC DNA]</scope>
    <source>
        <strain evidence="2 3">F</strain>
    </source>
</reference>
<dbReference type="EMBL" id="KZ613944">
    <property type="protein sequence ID" value="PMD41146.1"/>
    <property type="molecule type" value="Genomic_DNA"/>
</dbReference>
<evidence type="ECO:0000256" key="1">
    <source>
        <dbReference type="SAM" id="MobiDB-lite"/>
    </source>
</evidence>
<evidence type="ECO:0000313" key="2">
    <source>
        <dbReference type="EMBL" id="PMD41146.1"/>
    </source>
</evidence>
<proteinExistence type="predicted"/>
<feature type="compositionally biased region" description="Low complexity" evidence="1">
    <location>
        <begin position="1"/>
        <end position="26"/>
    </location>
</feature>
<keyword evidence="3" id="KW-1185">Reference proteome</keyword>
<gene>
    <name evidence="2" type="ORF">L207DRAFT_581596</name>
</gene>
<organism evidence="2 3">
    <name type="scientific">Hyaloscypha variabilis (strain UAMH 11265 / GT02V1 / F)</name>
    <name type="common">Meliniomyces variabilis</name>
    <dbReference type="NCBI Taxonomy" id="1149755"/>
    <lineage>
        <taxon>Eukaryota</taxon>
        <taxon>Fungi</taxon>
        <taxon>Dikarya</taxon>
        <taxon>Ascomycota</taxon>
        <taxon>Pezizomycotina</taxon>
        <taxon>Leotiomycetes</taxon>
        <taxon>Helotiales</taxon>
        <taxon>Hyaloscyphaceae</taxon>
        <taxon>Hyaloscypha</taxon>
        <taxon>Hyaloscypha variabilis</taxon>
    </lineage>
</organism>
<name>A0A2J6RRJ7_HYAVF</name>
<sequence>MGCKPSKPSKTSSPSSPSKSSASSPKTEPNKYCKKQPHYTRMGCTHHLSPESSCQSICANGNDCSRCTHMRASRREHVEAVLKRVNIVRAVDGPGSMEVKAWGEGESGEGNVEQHGSELESNVQTGIGNPVLEEGMDGMAEDDIADYNVWV</sequence>
<feature type="region of interest" description="Disordered" evidence="1">
    <location>
        <begin position="1"/>
        <end position="35"/>
    </location>
</feature>
<dbReference type="Proteomes" id="UP000235786">
    <property type="component" value="Unassembled WGS sequence"/>
</dbReference>
<evidence type="ECO:0000313" key="3">
    <source>
        <dbReference type="Proteomes" id="UP000235786"/>
    </source>
</evidence>
<protein>
    <submittedName>
        <fullName evidence="2">Uncharacterized protein</fullName>
    </submittedName>
</protein>